<dbReference type="InterPro" id="IPR002559">
    <property type="entry name" value="Transposase_11"/>
</dbReference>
<dbReference type="EMBL" id="AEUT02000001">
    <property type="protein sequence ID" value="EGE54507.1"/>
    <property type="molecule type" value="Genomic_DNA"/>
</dbReference>
<accession>F1Z2R8</accession>
<dbReference type="NCBIfam" id="NF033551">
    <property type="entry name" value="transpos_IS1182"/>
    <property type="match status" value="1"/>
</dbReference>
<gene>
    <name evidence="3" type="ORF">SPB_1147</name>
    <name evidence="4" type="ORF">SPB_1149</name>
</gene>
<dbReference type="PANTHER" id="PTHR33408">
    <property type="entry name" value="TRANSPOSASE"/>
    <property type="match status" value="1"/>
</dbReference>
<reference evidence="3 5" key="1">
    <citation type="submission" date="2011-02" db="EMBL/GenBank/DDBJ databases">
        <authorList>
            <person name="Stanhope M.J."/>
            <person name="Durkin A.S."/>
            <person name="Hostetler J."/>
            <person name="Kim M."/>
            <person name="Radune D."/>
            <person name="Singh I."/>
            <person name="Town C.D."/>
        </authorList>
    </citation>
    <scope>NUCLEOTIDE SEQUENCE [LARGE SCALE GENOMIC DNA]</scope>
    <source>
        <strain evidence="3 5">NCFD 2020</strain>
    </source>
</reference>
<evidence type="ECO:0000313" key="3">
    <source>
        <dbReference type="EMBL" id="EGE53183.1"/>
    </source>
</evidence>
<proteinExistence type="predicted"/>
<evidence type="ECO:0000313" key="5">
    <source>
        <dbReference type="Proteomes" id="UP000003732"/>
    </source>
</evidence>
<dbReference type="AlphaFoldDB" id="F1Z2R8"/>
<dbReference type="HOGENOM" id="CLU_021293_0_1_9"/>
<dbReference type="Pfam" id="PF01609">
    <property type="entry name" value="DDE_Tnp_1"/>
    <property type="match status" value="1"/>
</dbReference>
<dbReference type="eggNOG" id="COG3666">
    <property type="taxonomic scope" value="Bacteria"/>
</dbReference>
<dbReference type="GO" id="GO:0003677">
    <property type="term" value="F:DNA binding"/>
    <property type="evidence" value="ECO:0007669"/>
    <property type="project" value="InterPro"/>
</dbReference>
<dbReference type="GO" id="GO:0006313">
    <property type="term" value="P:DNA transposition"/>
    <property type="evidence" value="ECO:0007669"/>
    <property type="project" value="InterPro"/>
</dbReference>
<dbReference type="GO" id="GO:0004803">
    <property type="term" value="F:transposase activity"/>
    <property type="evidence" value="ECO:0007669"/>
    <property type="project" value="InterPro"/>
</dbReference>
<name>F1Z2R8_9STRE</name>
<feature type="domain" description="Transposase InsH N-terminal" evidence="2">
    <location>
        <begin position="17"/>
        <end position="104"/>
    </location>
</feature>
<comment type="caution">
    <text evidence="3">The sequence shown here is derived from an EMBL/GenBank/DDBJ whole genome shotgun (WGS) entry which is preliminary data.</text>
</comment>
<dbReference type="RefSeq" id="WP_003102606.1">
    <property type="nucleotide sequence ID" value="NZ_AEUT02000001.1"/>
</dbReference>
<dbReference type="Pfam" id="PF05598">
    <property type="entry name" value="DUF772"/>
    <property type="match status" value="1"/>
</dbReference>
<feature type="domain" description="Transposase IS4-like" evidence="1">
    <location>
        <begin position="267"/>
        <end position="498"/>
    </location>
</feature>
<dbReference type="EMBL" id="AEUT02000001">
    <property type="protein sequence ID" value="EGE53183.1"/>
    <property type="molecule type" value="Genomic_DNA"/>
</dbReference>
<protein>
    <submittedName>
        <fullName evidence="3">Transposase, IS4 family</fullName>
    </submittedName>
</protein>
<dbReference type="PANTHER" id="PTHR33408:SF2">
    <property type="entry name" value="TRANSPOSASE DDE DOMAIN-CONTAINING PROTEIN"/>
    <property type="match status" value="1"/>
</dbReference>
<dbReference type="InterPro" id="IPR008490">
    <property type="entry name" value="Transposase_InsH_N"/>
</dbReference>
<evidence type="ECO:0000259" key="2">
    <source>
        <dbReference type="Pfam" id="PF05598"/>
    </source>
</evidence>
<dbReference type="InterPro" id="IPR047629">
    <property type="entry name" value="IS1182_transpos"/>
</dbReference>
<evidence type="ECO:0000259" key="1">
    <source>
        <dbReference type="Pfam" id="PF01609"/>
    </source>
</evidence>
<dbReference type="GeneID" id="61420796"/>
<dbReference type="Proteomes" id="UP000003732">
    <property type="component" value="Unassembled WGS sequence"/>
</dbReference>
<sequence length="508" mass="59465">MHIHYNTNQTTLPLEIAYFLPPDHIVFTIEKVVNDLEENCFTDFYSTFGRPSYHPKLLLSALLFAYTQGVFSGRKIEKLMLENIAMQYLTGQLVVSYRTINRFRVAKEMENLIRELFIELNLRLKMADLVTLDCLYIDGTKIEANANKYSFVWKKATDKFSAKLQDDLHSYFQEEVSPLINEAINLDEQEPVTAEQLTAFAQIIEEELAELNQVIEEEPVKGQDTRKVKRRKLKKVLRKVKDDFSVRAEKYEFYHSTFDGRNSFSKTDTDATFMRMRDDHMRNGQLKAGYNLQIATENQFVLHYDIFPNPTDTTTLIPLLDSYPHDLKMVVADAGYGSEENLTRLDQLGVEHLIKYGMFDKEQKRKKRQSTKNLDNWFYDEVSDTYTHPDGWDYHFDYIKQTRTSTGFQQESRVYRAEYPDLAPQKCLYVNQRYQELKRKESQALLSEEGSHIFAKRKIGVEPVFGQIKACLGYKRCNLRGKGKVKIDMGLVLMANNLLKYNKRMIRN</sequence>
<organism evidence="3 5">
    <name type="scientific">Streptococcus parauberis NCFD 2020</name>
    <dbReference type="NCBI Taxonomy" id="873447"/>
    <lineage>
        <taxon>Bacteria</taxon>
        <taxon>Bacillati</taxon>
        <taxon>Bacillota</taxon>
        <taxon>Bacilli</taxon>
        <taxon>Lactobacillales</taxon>
        <taxon>Streptococcaceae</taxon>
        <taxon>Streptococcus</taxon>
    </lineage>
</organism>
<evidence type="ECO:0000313" key="4">
    <source>
        <dbReference type="EMBL" id="EGE54507.1"/>
    </source>
</evidence>